<sequence>MAHRSPRELIELYWDEVWNNRRAELIREICADPIVRHDPGSVTALSVEDQIARVRQQSEKLEPCFTHEVLLADDTYVTSVWNMHTRKGERIELCGIEVFKAVDGKFTDCWNSSYTPGFWGREGDASVPADLPPPPLIAGADQITPQWIQAVLQQAGLEAPRVSLLNTKPIGHGNLSATLRTEITYNANAADAVRSVVAKLTSGIGQAVEIAAAHDVYRRECEVYGFLGETPPLATPRCYWRNVGPDGRTINLVLEDLSERTRPGNQIAGCSVAEAEAVARELAALHAAFWDDARLDVAEWLYNRAADAETAAVTNMLAAKAFRERFTGRADPAMLDAIDAVVADLPRHFAAIPRGRTLVHGEPRVDNVLFEDGAEGPRAWLIDWQFADCGSPMFDLAYFLSGSLTVEDRRSIDGTLVERHHAAIAAKDPSYTLDHARAEFAGSLPLALYFSVGAILAMPPSEHGDLLLLTLAERNVAALRDWGVV</sequence>
<dbReference type="SUPFAM" id="SSF54427">
    <property type="entry name" value="NTF2-like"/>
    <property type="match status" value="1"/>
</dbReference>
<dbReference type="InterPro" id="IPR015897">
    <property type="entry name" value="CHK_kinase-like"/>
</dbReference>
<dbReference type="PANTHER" id="PTHR23020">
    <property type="entry name" value="UNCHARACTERIZED NUCLEAR HORMONE RECEPTOR-RELATED"/>
    <property type="match status" value="1"/>
</dbReference>
<organism evidence="2 3">
    <name type="scientific">Novosphingobium sediminis</name>
    <dbReference type="NCBI Taxonomy" id="707214"/>
    <lineage>
        <taxon>Bacteria</taxon>
        <taxon>Pseudomonadati</taxon>
        <taxon>Pseudomonadota</taxon>
        <taxon>Alphaproteobacteria</taxon>
        <taxon>Sphingomonadales</taxon>
        <taxon>Sphingomonadaceae</taxon>
        <taxon>Novosphingobium</taxon>
    </lineage>
</organism>
<dbReference type="SUPFAM" id="SSF56112">
    <property type="entry name" value="Protein kinase-like (PK-like)"/>
    <property type="match status" value="1"/>
</dbReference>
<dbReference type="Pfam" id="PF02958">
    <property type="entry name" value="EcKL"/>
    <property type="match status" value="1"/>
</dbReference>
<dbReference type="InterPro" id="IPR037401">
    <property type="entry name" value="SnoaL-like"/>
</dbReference>
<feature type="domain" description="CHK kinase-like" evidence="1">
    <location>
        <begin position="252"/>
        <end position="430"/>
    </location>
</feature>
<dbReference type="PANTHER" id="PTHR23020:SF41">
    <property type="entry name" value="AMINOGLYCOSIDE PHOSPHOTRANSFERASE DOMAIN-CONTAINING PROTEIN"/>
    <property type="match status" value="1"/>
</dbReference>
<dbReference type="InterPro" id="IPR052961">
    <property type="entry name" value="Oxido-Kinase-like_Enzymes"/>
</dbReference>
<evidence type="ECO:0000259" key="1">
    <source>
        <dbReference type="SMART" id="SM00587"/>
    </source>
</evidence>
<evidence type="ECO:0000313" key="3">
    <source>
        <dbReference type="Proteomes" id="UP000321464"/>
    </source>
</evidence>
<dbReference type="InterPro" id="IPR032710">
    <property type="entry name" value="NTF2-like_dom_sf"/>
</dbReference>
<dbReference type="Gene3D" id="3.90.1200.10">
    <property type="match status" value="1"/>
</dbReference>
<dbReference type="Gene3D" id="3.10.450.50">
    <property type="match status" value="1"/>
</dbReference>
<protein>
    <recommendedName>
        <fullName evidence="1">CHK kinase-like domain-containing protein</fullName>
    </recommendedName>
</protein>
<dbReference type="Proteomes" id="UP000321464">
    <property type="component" value="Unassembled WGS sequence"/>
</dbReference>
<evidence type="ECO:0000313" key="2">
    <source>
        <dbReference type="EMBL" id="GEO00615.1"/>
    </source>
</evidence>
<dbReference type="InterPro" id="IPR011009">
    <property type="entry name" value="Kinase-like_dom_sf"/>
</dbReference>
<accession>A0A512ALN1</accession>
<gene>
    <name evidence="2" type="ORF">NSE01_24470</name>
</gene>
<dbReference type="OrthoDB" id="3806873at2"/>
<dbReference type="RefSeq" id="WP_147159948.1">
    <property type="nucleotide sequence ID" value="NZ_BJYR01000016.1"/>
</dbReference>
<dbReference type="SMART" id="SM00587">
    <property type="entry name" value="CHK"/>
    <property type="match status" value="1"/>
</dbReference>
<dbReference type="Pfam" id="PF12680">
    <property type="entry name" value="SnoaL_2"/>
    <property type="match status" value="1"/>
</dbReference>
<keyword evidence="3" id="KW-1185">Reference proteome</keyword>
<comment type="caution">
    <text evidence="2">The sequence shown here is derived from an EMBL/GenBank/DDBJ whole genome shotgun (WGS) entry which is preliminary data.</text>
</comment>
<dbReference type="EMBL" id="BJYR01000016">
    <property type="protein sequence ID" value="GEO00615.1"/>
    <property type="molecule type" value="Genomic_DNA"/>
</dbReference>
<dbReference type="AlphaFoldDB" id="A0A512ALN1"/>
<dbReference type="InterPro" id="IPR004119">
    <property type="entry name" value="EcKL"/>
</dbReference>
<reference evidence="2 3" key="1">
    <citation type="submission" date="2019-07" db="EMBL/GenBank/DDBJ databases">
        <title>Whole genome shotgun sequence of Novosphingobium sediminis NBRC 106119.</title>
        <authorList>
            <person name="Hosoyama A."/>
            <person name="Uohara A."/>
            <person name="Ohji S."/>
            <person name="Ichikawa N."/>
        </authorList>
    </citation>
    <scope>NUCLEOTIDE SEQUENCE [LARGE SCALE GENOMIC DNA]</scope>
    <source>
        <strain evidence="2 3">NBRC 106119</strain>
    </source>
</reference>
<proteinExistence type="predicted"/>
<name>A0A512ALN1_9SPHN</name>